<feature type="compositionally biased region" description="Basic and acidic residues" evidence="8">
    <location>
        <begin position="472"/>
        <end position="486"/>
    </location>
</feature>
<dbReference type="SUPFAM" id="SSF56112">
    <property type="entry name" value="Protein kinase-like (PK-like)"/>
    <property type="match status" value="1"/>
</dbReference>
<dbReference type="InterPro" id="IPR011009">
    <property type="entry name" value="Kinase-like_dom_sf"/>
</dbReference>
<dbReference type="FunFam" id="3.30.200.20:FF:000021">
    <property type="entry name" value="probable serine/threonine-protein kinase At1g54610"/>
    <property type="match status" value="1"/>
</dbReference>
<evidence type="ECO:0000256" key="1">
    <source>
        <dbReference type="ARBA" id="ARBA00006485"/>
    </source>
</evidence>
<comment type="caution">
    <text evidence="10">The sequence shown here is derived from an EMBL/GenBank/DDBJ whole genome shotgun (WGS) entry which is preliminary data.</text>
</comment>
<dbReference type="CDD" id="cd07840">
    <property type="entry name" value="STKc_CDK9_like"/>
    <property type="match status" value="1"/>
</dbReference>
<dbReference type="InterPro" id="IPR008271">
    <property type="entry name" value="Ser/Thr_kinase_AS"/>
</dbReference>
<proteinExistence type="inferred from homology"/>
<evidence type="ECO:0000256" key="5">
    <source>
        <dbReference type="ARBA" id="ARBA00022777"/>
    </source>
</evidence>
<name>A0A835J2R1_9ROSI</name>
<evidence type="ECO:0000256" key="2">
    <source>
        <dbReference type="ARBA" id="ARBA00022527"/>
    </source>
</evidence>
<comment type="similarity">
    <text evidence="1">Belongs to the protein kinase superfamily. CMGC Ser/Thr protein kinase family. CDC2/CDKX subfamily.</text>
</comment>
<dbReference type="Pfam" id="PF00069">
    <property type="entry name" value="Pkinase"/>
    <property type="match status" value="1"/>
</dbReference>
<dbReference type="PANTHER" id="PTHR24056">
    <property type="entry name" value="CELL DIVISION PROTEIN KINASE"/>
    <property type="match status" value="1"/>
</dbReference>
<feature type="compositionally biased region" description="Basic and acidic residues" evidence="8">
    <location>
        <begin position="496"/>
        <end position="509"/>
    </location>
</feature>
<evidence type="ECO:0000256" key="4">
    <source>
        <dbReference type="ARBA" id="ARBA00022741"/>
    </source>
</evidence>
<organism evidence="10 11">
    <name type="scientific">Salix dunnii</name>
    <dbReference type="NCBI Taxonomy" id="1413687"/>
    <lineage>
        <taxon>Eukaryota</taxon>
        <taxon>Viridiplantae</taxon>
        <taxon>Streptophyta</taxon>
        <taxon>Embryophyta</taxon>
        <taxon>Tracheophyta</taxon>
        <taxon>Spermatophyta</taxon>
        <taxon>Magnoliopsida</taxon>
        <taxon>eudicotyledons</taxon>
        <taxon>Gunneridae</taxon>
        <taxon>Pentapetalae</taxon>
        <taxon>rosids</taxon>
        <taxon>fabids</taxon>
        <taxon>Malpighiales</taxon>
        <taxon>Salicaceae</taxon>
        <taxon>Saliceae</taxon>
        <taxon>Salix</taxon>
    </lineage>
</organism>
<dbReference type="OrthoDB" id="779276at2759"/>
<feature type="domain" description="Protein kinase" evidence="9">
    <location>
        <begin position="131"/>
        <end position="455"/>
    </location>
</feature>
<evidence type="ECO:0000313" key="10">
    <source>
        <dbReference type="EMBL" id="KAF9660644.1"/>
    </source>
</evidence>
<keyword evidence="5" id="KW-0418">Kinase</keyword>
<gene>
    <name evidence="10" type="ORF">SADUNF_SadunfUnG0000400</name>
</gene>
<dbReference type="SMART" id="SM00220">
    <property type="entry name" value="S_TKc"/>
    <property type="match status" value="1"/>
</dbReference>
<protein>
    <recommendedName>
        <fullName evidence="9">Protein kinase domain-containing protein</fullName>
    </recommendedName>
</protein>
<keyword evidence="3" id="KW-0808">Transferase</keyword>
<dbReference type="Gene3D" id="3.30.200.20">
    <property type="entry name" value="Phosphorylase Kinase, domain 1"/>
    <property type="match status" value="1"/>
</dbReference>
<dbReference type="InterPro" id="IPR017441">
    <property type="entry name" value="Protein_kinase_ATP_BS"/>
</dbReference>
<evidence type="ECO:0000313" key="11">
    <source>
        <dbReference type="Proteomes" id="UP000657918"/>
    </source>
</evidence>
<dbReference type="EMBL" id="JADGMS010000022">
    <property type="protein sequence ID" value="KAF9660644.1"/>
    <property type="molecule type" value="Genomic_DNA"/>
</dbReference>
<keyword evidence="2" id="KW-0723">Serine/threonine-protein kinase</keyword>
<evidence type="ECO:0000256" key="6">
    <source>
        <dbReference type="ARBA" id="ARBA00022840"/>
    </source>
</evidence>
<dbReference type="GO" id="GO:0000307">
    <property type="term" value="C:cyclin-dependent protein kinase holoenzyme complex"/>
    <property type="evidence" value="ECO:0007669"/>
    <property type="project" value="TreeGrafter"/>
</dbReference>
<dbReference type="AlphaFoldDB" id="A0A835J2R1"/>
<dbReference type="Gene3D" id="1.10.510.10">
    <property type="entry name" value="Transferase(Phosphotransferase) domain 1"/>
    <property type="match status" value="1"/>
</dbReference>
<dbReference type="PROSITE" id="PS00107">
    <property type="entry name" value="PROTEIN_KINASE_ATP"/>
    <property type="match status" value="1"/>
</dbReference>
<dbReference type="FunFam" id="1.10.510.10:FF:000043">
    <property type="entry name" value="probable serine/threonine-protein kinase At1g54610"/>
    <property type="match status" value="1"/>
</dbReference>
<dbReference type="InterPro" id="IPR050108">
    <property type="entry name" value="CDK"/>
</dbReference>
<feature type="binding site" evidence="7">
    <location>
        <position position="160"/>
    </location>
    <ligand>
        <name>ATP</name>
        <dbReference type="ChEBI" id="CHEBI:30616"/>
    </ligand>
</feature>
<keyword evidence="11" id="KW-1185">Reference proteome</keyword>
<keyword evidence="4 7" id="KW-0547">Nucleotide-binding</keyword>
<dbReference type="Proteomes" id="UP000657918">
    <property type="component" value="Unassembled WGS sequence"/>
</dbReference>
<feature type="region of interest" description="Disordered" evidence="8">
    <location>
        <begin position="465"/>
        <end position="517"/>
    </location>
</feature>
<accession>A0A835J2R1</accession>
<dbReference type="InterPro" id="IPR000719">
    <property type="entry name" value="Prot_kinase_dom"/>
</dbReference>
<sequence>MGCICSKDGRANILLENNVRSKEKNKPAKRLVSLSRKDEAVVEVDGSANDATARLISNQPGNDNVEFAPVSSDEGGKKEIIEKANNRMISSTVSMSNGERGTQVVAGWPSWLTAVAGEAINGWVPRRADSFEKLDKIGQGTYSSVYKARDLETNKIVALKKVRFANMDPESVRFMAREIIVLRRLDHPNVMKLEGVIASRMSGSLYLIFEYMEHDLAGLLASPGIKFTEAQVLALSHLNKALSHSFTIKCYMQQLLHGLGHCHNRGVLHRDIKGSNLLIDANGNLKIADFGLATFFSSRQKQPLTSRVVTLWYRPPELLLGATEYGVAVDLWSAGCILAELFAGKPIMPGRTEVSMHQSREKNLLDQQLLAYGGFFMVEQLHKIFKLCGSPSDEYWKRSKLPHATIFKPQHPYKRCFAETYKDFPSSALSLLDVLLAVEPEPRGTAFSALDSEFFKTKPLPCDPSSLPKYPPTKEFDVKFRDEDARRRRAVGGKGRGHESTRRSSKESKAVAAPDANAELQASIQKRQGQSNQISISEQYNHEEDGGSGFPIGPAKETARNVYSHSGQSMHPTNFGSSRNMNVNDAALRAPKQDFVSSRQTAGLRAQRSFVHREAVLSRFSNSVAVRGDSHFQGSSSMNVNSQWPEESFNVRYNNLDDSSYSLLGRPNFSNKKSGLESTMGYSAKKGRVHYSGPLMPQGGNIEEMLKEHERQIQRAMRKACLEKNTIEGGQSQSLLHHRRINGQ</sequence>
<dbReference type="PROSITE" id="PS50011">
    <property type="entry name" value="PROTEIN_KINASE_DOM"/>
    <property type="match status" value="1"/>
</dbReference>
<dbReference type="PROSITE" id="PS00108">
    <property type="entry name" value="PROTEIN_KINASE_ST"/>
    <property type="match status" value="1"/>
</dbReference>
<dbReference type="PANTHER" id="PTHR24056:SF397">
    <property type="entry name" value="OS11G0242500 PROTEIN"/>
    <property type="match status" value="1"/>
</dbReference>
<dbReference type="GO" id="GO:0005634">
    <property type="term" value="C:nucleus"/>
    <property type="evidence" value="ECO:0007669"/>
    <property type="project" value="TreeGrafter"/>
</dbReference>
<dbReference type="GO" id="GO:0008353">
    <property type="term" value="F:RNA polymerase II CTD heptapeptide repeat kinase activity"/>
    <property type="evidence" value="ECO:0007669"/>
    <property type="project" value="TreeGrafter"/>
</dbReference>
<dbReference type="GO" id="GO:0005524">
    <property type="term" value="F:ATP binding"/>
    <property type="evidence" value="ECO:0007669"/>
    <property type="project" value="UniProtKB-UniRule"/>
</dbReference>
<evidence type="ECO:0000256" key="8">
    <source>
        <dbReference type="SAM" id="MobiDB-lite"/>
    </source>
</evidence>
<reference evidence="10 11" key="1">
    <citation type="submission" date="2020-10" db="EMBL/GenBank/DDBJ databases">
        <title>Plant Genome Project.</title>
        <authorList>
            <person name="Zhang R.-G."/>
        </authorList>
    </citation>
    <scope>NUCLEOTIDE SEQUENCE [LARGE SCALE GENOMIC DNA]</scope>
    <source>
        <strain evidence="10">FAFU-HL-1</strain>
        <tissue evidence="10">Leaf</tissue>
    </source>
</reference>
<keyword evidence="6 7" id="KW-0067">ATP-binding</keyword>
<evidence type="ECO:0000256" key="7">
    <source>
        <dbReference type="PROSITE-ProRule" id="PRU10141"/>
    </source>
</evidence>
<evidence type="ECO:0000259" key="9">
    <source>
        <dbReference type="PROSITE" id="PS50011"/>
    </source>
</evidence>
<dbReference type="GO" id="GO:0032968">
    <property type="term" value="P:positive regulation of transcription elongation by RNA polymerase II"/>
    <property type="evidence" value="ECO:0007669"/>
    <property type="project" value="TreeGrafter"/>
</dbReference>
<evidence type="ECO:0000256" key="3">
    <source>
        <dbReference type="ARBA" id="ARBA00022679"/>
    </source>
</evidence>